<evidence type="ECO:0000313" key="5">
    <source>
        <dbReference type="Proteomes" id="UP000663829"/>
    </source>
</evidence>
<keyword evidence="2" id="KW-0732">Signal</keyword>
<dbReference type="AlphaFoldDB" id="A0A814T6H0"/>
<accession>A0A814T6H0</accession>
<evidence type="ECO:0008006" key="6">
    <source>
        <dbReference type="Google" id="ProtNLM"/>
    </source>
</evidence>
<feature type="signal peptide" evidence="2">
    <location>
        <begin position="1"/>
        <end position="20"/>
    </location>
</feature>
<dbReference type="OrthoDB" id="1600564at2759"/>
<dbReference type="InterPro" id="IPR036514">
    <property type="entry name" value="SGNH_hydro_sf"/>
</dbReference>
<dbReference type="PANTHER" id="PTHR22835:SF659">
    <property type="entry name" value="GDSL LIPASE_ACYLHYDROLASE, PUTATIVE (AFU_ORTHOLOGUE AFUA_2G00510)-RELATED"/>
    <property type="match status" value="1"/>
</dbReference>
<dbReference type="Proteomes" id="UP000663829">
    <property type="component" value="Unassembled WGS sequence"/>
</dbReference>
<dbReference type="Proteomes" id="UP000681722">
    <property type="component" value="Unassembled WGS sequence"/>
</dbReference>
<comment type="similarity">
    <text evidence="1">Belongs to the 'GDSL' lipolytic enzyme family.</text>
</comment>
<sequence>MRIPVIILLLLLVFITNSDCGIIRQVIAFGDSFLDTGNVFNYISNRTYPQSPPYFHGTYSNGPNSISQVVTKVKRRQKQVQFKNYAYGGATTDNQLVQGFTIYKNTPVPGALQQIKLFHQNKTGKQIPQKQRLYFLSAGGNNFFYNNSISYQAITESLLKCVQLLLSYGAQHVFVFNFPPYQYSPIITQSGNLSLQQYVGNFIIRSNQLLLNATQKLNGRATVINIWTT</sequence>
<feature type="non-terminal residue" evidence="3">
    <location>
        <position position="1"/>
    </location>
</feature>
<evidence type="ECO:0000313" key="3">
    <source>
        <dbReference type="EMBL" id="CAF1157740.1"/>
    </source>
</evidence>
<comment type="caution">
    <text evidence="3">The sequence shown here is derived from an EMBL/GenBank/DDBJ whole genome shotgun (WGS) entry which is preliminary data.</text>
</comment>
<dbReference type="PANTHER" id="PTHR22835">
    <property type="entry name" value="ZINC FINGER FYVE DOMAIN CONTAINING PROTEIN"/>
    <property type="match status" value="1"/>
</dbReference>
<dbReference type="SUPFAM" id="SSF52266">
    <property type="entry name" value="SGNH hydrolase"/>
    <property type="match status" value="1"/>
</dbReference>
<dbReference type="GO" id="GO:0016788">
    <property type="term" value="F:hydrolase activity, acting on ester bonds"/>
    <property type="evidence" value="ECO:0007669"/>
    <property type="project" value="InterPro"/>
</dbReference>
<evidence type="ECO:0000256" key="1">
    <source>
        <dbReference type="ARBA" id="ARBA00008668"/>
    </source>
</evidence>
<dbReference type="EMBL" id="CAJNOQ010007098">
    <property type="protein sequence ID" value="CAF1157740.1"/>
    <property type="molecule type" value="Genomic_DNA"/>
</dbReference>
<name>A0A814T6H0_9BILA</name>
<evidence type="ECO:0000256" key="2">
    <source>
        <dbReference type="SAM" id="SignalP"/>
    </source>
</evidence>
<organism evidence="3 5">
    <name type="scientific">Didymodactylos carnosus</name>
    <dbReference type="NCBI Taxonomy" id="1234261"/>
    <lineage>
        <taxon>Eukaryota</taxon>
        <taxon>Metazoa</taxon>
        <taxon>Spiralia</taxon>
        <taxon>Gnathifera</taxon>
        <taxon>Rotifera</taxon>
        <taxon>Eurotatoria</taxon>
        <taxon>Bdelloidea</taxon>
        <taxon>Philodinida</taxon>
        <taxon>Philodinidae</taxon>
        <taxon>Didymodactylos</taxon>
    </lineage>
</organism>
<gene>
    <name evidence="3" type="ORF">GPM918_LOCUS21515</name>
    <name evidence="4" type="ORF">SRO942_LOCUS21512</name>
</gene>
<proteinExistence type="inferred from homology"/>
<evidence type="ECO:0000313" key="4">
    <source>
        <dbReference type="EMBL" id="CAF3921150.1"/>
    </source>
</evidence>
<dbReference type="Pfam" id="PF00657">
    <property type="entry name" value="Lipase_GDSL"/>
    <property type="match status" value="1"/>
</dbReference>
<dbReference type="Gene3D" id="3.40.50.1110">
    <property type="entry name" value="SGNH hydrolase"/>
    <property type="match status" value="1"/>
</dbReference>
<feature type="chain" id="PRO_5036225970" description="SGNH hydrolase-type esterase domain-containing protein" evidence="2">
    <location>
        <begin position="21"/>
        <end position="229"/>
    </location>
</feature>
<keyword evidence="5" id="KW-1185">Reference proteome</keyword>
<dbReference type="EMBL" id="CAJOBC010007097">
    <property type="protein sequence ID" value="CAF3921150.1"/>
    <property type="molecule type" value="Genomic_DNA"/>
</dbReference>
<reference evidence="3" key="1">
    <citation type="submission" date="2021-02" db="EMBL/GenBank/DDBJ databases">
        <authorList>
            <person name="Nowell W R."/>
        </authorList>
    </citation>
    <scope>NUCLEOTIDE SEQUENCE</scope>
</reference>
<dbReference type="InterPro" id="IPR001087">
    <property type="entry name" value="GDSL"/>
</dbReference>
<protein>
    <recommendedName>
        <fullName evidence="6">SGNH hydrolase-type esterase domain-containing protein</fullName>
    </recommendedName>
</protein>